<reference evidence="3 4" key="1">
    <citation type="submission" date="2017-10" db="EMBL/GenBank/DDBJ databases">
        <authorList>
            <person name="Banno H."/>
            <person name="Chua N.-H."/>
        </authorList>
    </citation>
    <scope>NUCLEOTIDE SEQUENCE [LARGE SCALE GENOMIC DNA]</scope>
    <source>
        <strain evidence="3 4">YW11</strain>
    </source>
</reference>
<gene>
    <name evidence="3" type="ORF">CR162_15975</name>
</gene>
<organism evidence="3 4">
    <name type="scientific">Teichococcus rhizosphaerae</name>
    <dbReference type="NCBI Taxonomy" id="1335062"/>
    <lineage>
        <taxon>Bacteria</taxon>
        <taxon>Pseudomonadati</taxon>
        <taxon>Pseudomonadota</taxon>
        <taxon>Alphaproteobacteria</taxon>
        <taxon>Acetobacterales</taxon>
        <taxon>Roseomonadaceae</taxon>
        <taxon>Roseomonas</taxon>
    </lineage>
</organism>
<dbReference type="AlphaFoldDB" id="A0A2C7A1J5"/>
<protein>
    <submittedName>
        <fullName evidence="3">Cysteine hydrolase</fullName>
    </submittedName>
</protein>
<dbReference type="Pfam" id="PF00857">
    <property type="entry name" value="Isochorismatase"/>
    <property type="match status" value="1"/>
</dbReference>
<dbReference type="CDD" id="cd00431">
    <property type="entry name" value="cysteine_hydrolases"/>
    <property type="match status" value="1"/>
</dbReference>
<accession>A0A2C7A1J5</accession>
<dbReference type="GO" id="GO:0016787">
    <property type="term" value="F:hydrolase activity"/>
    <property type="evidence" value="ECO:0007669"/>
    <property type="project" value="UniProtKB-KW"/>
</dbReference>
<sequence>MAWKNGLQRGPLTARCAHLCVDMQNLFGPGSEWETPWMQRVLPRVVELAGAYPDRTVFTRFIPAQRPQDAPGMWREYYERWSSVTQDMLPAGMLDLLEPLQRFAPPATVIDKMVYSPWLHPALDDHLYSRGIDTLVISGAETDVCVLAAVLGAVDRGYRVVVATDAICSGTDKTHDALLTLYNERFGQQIETASADEILRAWH</sequence>
<dbReference type="Proteomes" id="UP000223527">
    <property type="component" value="Unassembled WGS sequence"/>
</dbReference>
<feature type="domain" description="Isochorismatase-like" evidence="2">
    <location>
        <begin position="17"/>
        <end position="193"/>
    </location>
</feature>
<dbReference type="EMBL" id="PDNU01000034">
    <property type="protein sequence ID" value="PHK93918.1"/>
    <property type="molecule type" value="Genomic_DNA"/>
</dbReference>
<dbReference type="PANTHER" id="PTHR43540:SF6">
    <property type="entry name" value="ISOCHORISMATASE-LIKE DOMAIN-CONTAINING PROTEIN"/>
    <property type="match status" value="1"/>
</dbReference>
<evidence type="ECO:0000256" key="1">
    <source>
        <dbReference type="ARBA" id="ARBA00022801"/>
    </source>
</evidence>
<dbReference type="OrthoDB" id="9811489at2"/>
<keyword evidence="1 3" id="KW-0378">Hydrolase</keyword>
<dbReference type="SUPFAM" id="SSF52499">
    <property type="entry name" value="Isochorismatase-like hydrolases"/>
    <property type="match status" value="1"/>
</dbReference>
<evidence type="ECO:0000313" key="3">
    <source>
        <dbReference type="EMBL" id="PHK93918.1"/>
    </source>
</evidence>
<evidence type="ECO:0000313" key="4">
    <source>
        <dbReference type="Proteomes" id="UP000223527"/>
    </source>
</evidence>
<dbReference type="InterPro" id="IPR000868">
    <property type="entry name" value="Isochorismatase-like_dom"/>
</dbReference>
<comment type="caution">
    <text evidence="3">The sequence shown here is derived from an EMBL/GenBank/DDBJ whole genome shotgun (WGS) entry which is preliminary data.</text>
</comment>
<keyword evidence="4" id="KW-1185">Reference proteome</keyword>
<dbReference type="RefSeq" id="WP_099096530.1">
    <property type="nucleotide sequence ID" value="NZ_PDNU01000034.1"/>
</dbReference>
<name>A0A2C7A1J5_9PROT</name>
<dbReference type="InterPro" id="IPR036380">
    <property type="entry name" value="Isochorismatase-like_sf"/>
</dbReference>
<proteinExistence type="predicted"/>
<dbReference type="PANTHER" id="PTHR43540">
    <property type="entry name" value="PEROXYUREIDOACRYLATE/UREIDOACRYLATE AMIDOHYDROLASE-RELATED"/>
    <property type="match status" value="1"/>
</dbReference>
<dbReference type="Gene3D" id="3.40.50.850">
    <property type="entry name" value="Isochorismatase-like"/>
    <property type="match status" value="1"/>
</dbReference>
<dbReference type="InterPro" id="IPR050272">
    <property type="entry name" value="Isochorismatase-like_hydrls"/>
</dbReference>
<evidence type="ECO:0000259" key="2">
    <source>
        <dbReference type="Pfam" id="PF00857"/>
    </source>
</evidence>